<evidence type="ECO:0000259" key="2">
    <source>
        <dbReference type="PROSITE" id="PS50943"/>
    </source>
</evidence>
<proteinExistence type="predicted"/>
<feature type="domain" description="HTH cro/C1-type" evidence="2">
    <location>
        <begin position="10"/>
        <end position="64"/>
    </location>
</feature>
<dbReference type="STRING" id="362418.IW19_12990"/>
<evidence type="ECO:0000313" key="4">
    <source>
        <dbReference type="Proteomes" id="UP000028715"/>
    </source>
</evidence>
<dbReference type="SMART" id="SM00530">
    <property type="entry name" value="HTH_XRE"/>
    <property type="match status" value="1"/>
</dbReference>
<dbReference type="PROSITE" id="PS50943">
    <property type="entry name" value="HTH_CROC1"/>
    <property type="match status" value="1"/>
</dbReference>
<dbReference type="RefSeq" id="WP_035684635.1">
    <property type="nucleotide sequence ID" value="NZ_JPRL01000001.1"/>
</dbReference>
<dbReference type="PANTHER" id="PTHR46558:SF4">
    <property type="entry name" value="DNA-BIDING PHAGE PROTEIN"/>
    <property type="match status" value="1"/>
</dbReference>
<dbReference type="PANTHER" id="PTHR46558">
    <property type="entry name" value="TRACRIPTIONAL REGULATORY PROTEIN-RELATED-RELATED"/>
    <property type="match status" value="1"/>
</dbReference>
<dbReference type="Gene3D" id="1.10.260.40">
    <property type="entry name" value="lambda repressor-like DNA-binding domains"/>
    <property type="match status" value="1"/>
</dbReference>
<sequence length="124" mass="14518">MTSYAIKNNIKSIRELNNYTQYYMAEELGITQAGYCKLEKGKTDLSFAKLEKIAQILECTVETILNFDHKGYVNSFKQVKNNESIHHQNSNVMKLYEDKIQLLELLLNKTDLELKLYKTKYGRL</sequence>
<dbReference type="OrthoDB" id="798409at2"/>
<dbReference type="eggNOG" id="COG1476">
    <property type="taxonomic scope" value="Bacteria"/>
</dbReference>
<organism evidence="3 4">
    <name type="scientific">Flavobacterium reichenbachii</name>
    <dbReference type="NCBI Taxonomy" id="362418"/>
    <lineage>
        <taxon>Bacteria</taxon>
        <taxon>Pseudomonadati</taxon>
        <taxon>Bacteroidota</taxon>
        <taxon>Flavobacteriia</taxon>
        <taxon>Flavobacteriales</taxon>
        <taxon>Flavobacteriaceae</taxon>
        <taxon>Flavobacterium</taxon>
    </lineage>
</organism>
<dbReference type="Pfam" id="PF01381">
    <property type="entry name" value="HTH_3"/>
    <property type="match status" value="1"/>
</dbReference>
<comment type="caution">
    <text evidence="3">The sequence shown here is derived from an EMBL/GenBank/DDBJ whole genome shotgun (WGS) entry which is preliminary data.</text>
</comment>
<dbReference type="Proteomes" id="UP000028715">
    <property type="component" value="Unassembled WGS sequence"/>
</dbReference>
<dbReference type="SUPFAM" id="SSF47413">
    <property type="entry name" value="lambda repressor-like DNA-binding domains"/>
    <property type="match status" value="1"/>
</dbReference>
<reference evidence="3 4" key="1">
    <citation type="submission" date="2014-07" db="EMBL/GenBank/DDBJ databases">
        <title>Genome of Flavobacterium reichenbachii LMG 25512.</title>
        <authorList>
            <person name="Stropko S.J."/>
            <person name="Pipes S.E."/>
            <person name="Newman J.D."/>
        </authorList>
    </citation>
    <scope>NUCLEOTIDE SEQUENCE [LARGE SCALE GENOMIC DNA]</scope>
    <source>
        <strain evidence="3 4">LMG 25512</strain>
    </source>
</reference>
<gene>
    <name evidence="3" type="ORF">IW19_12990</name>
</gene>
<evidence type="ECO:0000256" key="1">
    <source>
        <dbReference type="ARBA" id="ARBA00023125"/>
    </source>
</evidence>
<dbReference type="GO" id="GO:0003677">
    <property type="term" value="F:DNA binding"/>
    <property type="evidence" value="ECO:0007669"/>
    <property type="project" value="UniProtKB-KW"/>
</dbReference>
<accession>A0A085ZPK8</accession>
<keyword evidence="1" id="KW-0238">DNA-binding</keyword>
<name>A0A085ZPK8_9FLAO</name>
<dbReference type="AlphaFoldDB" id="A0A085ZPK8"/>
<protein>
    <submittedName>
        <fullName evidence="3">XRE family transcriptional regulator</fullName>
    </submittedName>
</protein>
<evidence type="ECO:0000313" key="3">
    <source>
        <dbReference type="EMBL" id="KFF06372.1"/>
    </source>
</evidence>
<dbReference type="InterPro" id="IPR001387">
    <property type="entry name" value="Cro/C1-type_HTH"/>
</dbReference>
<dbReference type="InterPro" id="IPR010982">
    <property type="entry name" value="Lambda_DNA-bd_dom_sf"/>
</dbReference>
<dbReference type="EMBL" id="JPRL01000001">
    <property type="protein sequence ID" value="KFF06372.1"/>
    <property type="molecule type" value="Genomic_DNA"/>
</dbReference>
<dbReference type="CDD" id="cd00093">
    <property type="entry name" value="HTH_XRE"/>
    <property type="match status" value="1"/>
</dbReference>
<keyword evidence="4" id="KW-1185">Reference proteome</keyword>